<keyword evidence="1" id="KW-0472">Membrane</keyword>
<protein>
    <submittedName>
        <fullName evidence="2">Uncharacterized protein</fullName>
    </submittedName>
</protein>
<dbReference type="Proteomes" id="UP000680679">
    <property type="component" value="Chromosome"/>
</dbReference>
<keyword evidence="1" id="KW-1133">Transmembrane helix</keyword>
<keyword evidence="1" id="KW-0812">Transmembrane</keyword>
<feature type="transmembrane region" description="Helical" evidence="1">
    <location>
        <begin position="38"/>
        <end position="58"/>
    </location>
</feature>
<dbReference type="EMBL" id="AP024563">
    <property type="protein sequence ID" value="BCU06963.1"/>
    <property type="molecule type" value="Genomic_DNA"/>
</dbReference>
<sequence>MNPDLLPISLDHLMYGISLSAVAMMAAAGVLEAGRKRFDLFGMVVVALAAALGGRSPIAAGSRLPAPGVQPCRSDQRNETIRHAGDILSMKPAGVFGLLGIGLLQARLGLQQAMLFCALLFGPALLVARGIDETRGRRIAEEHEAGLRTW</sequence>
<proteinExistence type="predicted"/>
<evidence type="ECO:0000256" key="1">
    <source>
        <dbReference type="SAM" id="Phobius"/>
    </source>
</evidence>
<organism evidence="2 3">
    <name type="scientific">Allochromatium tepidum</name>
    <dbReference type="NCBI Taxonomy" id="553982"/>
    <lineage>
        <taxon>Bacteria</taxon>
        <taxon>Pseudomonadati</taxon>
        <taxon>Pseudomonadota</taxon>
        <taxon>Gammaproteobacteria</taxon>
        <taxon>Chromatiales</taxon>
        <taxon>Chromatiaceae</taxon>
        <taxon>Allochromatium</taxon>
    </lineage>
</organism>
<gene>
    <name evidence="2" type="ORF">Atep_16400</name>
</gene>
<dbReference type="RefSeq" id="WP_272876282.1">
    <property type="nucleotide sequence ID" value="NZ_AP024563.1"/>
</dbReference>
<feature type="transmembrane region" description="Helical" evidence="1">
    <location>
        <begin position="108"/>
        <end position="128"/>
    </location>
</feature>
<accession>A0ABN6GC90</accession>
<evidence type="ECO:0000313" key="2">
    <source>
        <dbReference type="EMBL" id="BCU06963.1"/>
    </source>
</evidence>
<reference evidence="2 3" key="1">
    <citation type="submission" date="2021-04" db="EMBL/GenBank/DDBJ databases">
        <title>Complete genome sequencing of Allochromatium tepidum strain NZ.</title>
        <authorList>
            <person name="Tsukatani Y."/>
            <person name="Mori H."/>
        </authorList>
    </citation>
    <scope>NUCLEOTIDE SEQUENCE [LARGE SCALE GENOMIC DNA]</scope>
    <source>
        <strain evidence="2 3">NZ</strain>
    </source>
</reference>
<evidence type="ECO:0000313" key="3">
    <source>
        <dbReference type="Proteomes" id="UP000680679"/>
    </source>
</evidence>
<feature type="transmembrane region" description="Helical" evidence="1">
    <location>
        <begin position="12"/>
        <end position="31"/>
    </location>
</feature>
<keyword evidence="3" id="KW-1185">Reference proteome</keyword>
<name>A0ABN6GC90_9GAMM</name>